<reference evidence="1" key="1">
    <citation type="submission" date="2021-01" db="EMBL/GenBank/DDBJ databases">
        <title>Complete genome sequence of Clostridiales bacterium R-7.</title>
        <authorList>
            <person name="Mahoney-Kurpe S.C."/>
            <person name="Palevich N."/>
            <person name="Koike S."/>
            <person name="Moon C.D."/>
            <person name="Attwood G.T."/>
        </authorList>
    </citation>
    <scope>NUCLEOTIDE SEQUENCE</scope>
    <source>
        <strain evidence="1">R-7</strain>
    </source>
</reference>
<protein>
    <submittedName>
        <fullName evidence="1">DUF4317 domain-containing protein</fullName>
    </submittedName>
</protein>
<organism evidence="1 2">
    <name type="scientific">Aristaeella hokkaidonensis</name>
    <dbReference type="NCBI Taxonomy" id="3046382"/>
    <lineage>
        <taxon>Bacteria</taxon>
        <taxon>Bacillati</taxon>
        <taxon>Bacillota</taxon>
        <taxon>Clostridia</taxon>
        <taxon>Eubacteriales</taxon>
        <taxon>Aristaeellaceae</taxon>
        <taxon>Aristaeella</taxon>
    </lineage>
</organism>
<dbReference type="EMBL" id="CP068393">
    <property type="protein sequence ID" value="QUC67283.1"/>
    <property type="molecule type" value="Genomic_DNA"/>
</dbReference>
<accession>A0AC61NLF4</accession>
<keyword evidence="2" id="KW-1185">Reference proteome</keyword>
<proteinExistence type="predicted"/>
<sequence length="382" mass="42504">MNQRDLAEIKRRLNPDKRHPSLICGCYVDYIGNPITSFAVPVATLYENENIKFMSIFKKVLSGQLGQALNPIAMPSESISLLMKVRDTGMKDEAVMQELFTKMIAGIRAEHPDMQSVEDAQNAENWLILMLHDDLDVRKRDVNDEIDYENSDRSFSYCLCAVCPVKRDKPALRYVPSDGMFHERAPEWLASTPVMGFLFPLYEGGSADVNTMLFFSKDCNEAHEAFLKASFNADAVMPAAEQTENFQSLLAQTLGTECSLDVVQEMHEVVSTLIEEQDKDAEPLMLSKQDVAKVLTDGGVSPERVEAFQDGFDKTFGTGAALPAVNVITPKQFKVDLPSVSIKVDPKQADLLETRVIDGRSYLLIPIDGDIAVNGQPVFPQK</sequence>
<gene>
    <name evidence="1" type="ORF">JYE49_00795</name>
</gene>
<dbReference type="Proteomes" id="UP000682782">
    <property type="component" value="Chromosome"/>
</dbReference>
<evidence type="ECO:0000313" key="2">
    <source>
        <dbReference type="Proteomes" id="UP000682782"/>
    </source>
</evidence>
<evidence type="ECO:0000313" key="1">
    <source>
        <dbReference type="EMBL" id="QUC67283.1"/>
    </source>
</evidence>
<name>A0AC61NLF4_9FIRM</name>